<dbReference type="InterPro" id="IPR006093">
    <property type="entry name" value="Oxy_OxRdtase_FAD_BS"/>
</dbReference>
<evidence type="ECO:0000256" key="5">
    <source>
        <dbReference type="ARBA" id="ARBA00023002"/>
    </source>
</evidence>
<evidence type="ECO:0000259" key="6">
    <source>
        <dbReference type="PROSITE" id="PS51387"/>
    </source>
</evidence>
<dbReference type="PANTHER" id="PTHR42973:SF39">
    <property type="entry name" value="FAD-BINDING PCMH-TYPE DOMAIN-CONTAINING PROTEIN"/>
    <property type="match status" value="1"/>
</dbReference>
<sequence>MSLTETDVSDDFRDLAGRVAGSVVTPADPGWDTVRQAWNLAHDQHPDLVVVPAGPDDVAAALDFARETGRTLVPQGTGHLAAPLGDLAGCLLLNTSALRGVEVDADARVVRAGAGAVWGDVTSALAPHSLAALAGSSPDVGISGYLLGGGYSWLAREHGLGCTSVIALDVVTADGVQRHVTAEQEPELFWALRGGGGTTAVVTAITLRVLPLATIYAGMLLFPIERAGEVVRAYERWTRDITEAATTCVRLLRVPPLPDVPEPLRGRAFVGVNGAIDLPEEEAVALLADLRVLGPELDTFAPMPAAALGAINMDPPMPVPAAGDGMIIDDLPEDAIAALLAVAGPEAQTPLLAVDLRNLGGAAGRPAPGGGAVDHLPGRFLVYAVGIVPDPALAPAVAGAVEAVRGALAPWAAERDYANFRETVVPASRLWAPDVLERLRAVKAAYDPQGVIRTAHQLA</sequence>
<evidence type="ECO:0000256" key="2">
    <source>
        <dbReference type="ARBA" id="ARBA00005466"/>
    </source>
</evidence>
<dbReference type="InterPro" id="IPR016169">
    <property type="entry name" value="FAD-bd_PCMH_sub2"/>
</dbReference>
<dbReference type="InterPro" id="IPR016166">
    <property type="entry name" value="FAD-bd_PCMH"/>
</dbReference>
<dbReference type="Gene3D" id="3.40.462.20">
    <property type="match status" value="1"/>
</dbReference>
<dbReference type="InterPro" id="IPR016167">
    <property type="entry name" value="FAD-bd_PCMH_sub1"/>
</dbReference>
<organism evidence="7">
    <name type="scientific">Leifsonia sp. NPDC080035</name>
    <dbReference type="NCBI Taxonomy" id="3143936"/>
    <lineage>
        <taxon>Bacteria</taxon>
        <taxon>Bacillati</taxon>
        <taxon>Actinomycetota</taxon>
        <taxon>Actinomycetes</taxon>
        <taxon>Micrococcales</taxon>
        <taxon>Microbacteriaceae</taxon>
        <taxon>Leifsonia</taxon>
    </lineage>
</organism>
<evidence type="ECO:0000313" key="7">
    <source>
        <dbReference type="EMBL" id="XBM47030.1"/>
    </source>
</evidence>
<reference evidence="7" key="1">
    <citation type="submission" date="2024-05" db="EMBL/GenBank/DDBJ databases">
        <title>The Natural Products Discovery Center: Release of the First 8490 Sequenced Strains for Exploring Actinobacteria Biosynthetic Diversity.</title>
        <authorList>
            <person name="Kalkreuter E."/>
            <person name="Kautsar S.A."/>
            <person name="Yang D."/>
            <person name="Bader C.D."/>
            <person name="Teijaro C.N."/>
            <person name="Fluegel L."/>
            <person name="Davis C.M."/>
            <person name="Simpson J.R."/>
            <person name="Lauterbach L."/>
            <person name="Steele A.D."/>
            <person name="Gui C."/>
            <person name="Meng S."/>
            <person name="Li G."/>
            <person name="Viehrig K."/>
            <person name="Ye F."/>
            <person name="Su P."/>
            <person name="Kiefer A.F."/>
            <person name="Nichols A."/>
            <person name="Cepeda A.J."/>
            <person name="Yan W."/>
            <person name="Fan B."/>
            <person name="Jiang Y."/>
            <person name="Adhikari A."/>
            <person name="Zheng C.-J."/>
            <person name="Schuster L."/>
            <person name="Cowan T.M."/>
            <person name="Smanski M.J."/>
            <person name="Chevrette M.G."/>
            <person name="de Carvalho L.P.S."/>
            <person name="Shen B."/>
        </authorList>
    </citation>
    <scope>NUCLEOTIDE SEQUENCE</scope>
    <source>
        <strain evidence="7">NPDC080035</strain>
    </source>
</reference>
<gene>
    <name evidence="7" type="ORF">AAME72_13170</name>
</gene>
<dbReference type="SUPFAM" id="SSF56176">
    <property type="entry name" value="FAD-binding/transporter-associated domain-like"/>
    <property type="match status" value="1"/>
</dbReference>
<protein>
    <submittedName>
        <fullName evidence="7">FAD-binding oxidoreductase</fullName>
    </submittedName>
</protein>
<dbReference type="InterPro" id="IPR006094">
    <property type="entry name" value="Oxid_FAD_bind_N"/>
</dbReference>
<evidence type="ECO:0000256" key="4">
    <source>
        <dbReference type="ARBA" id="ARBA00022827"/>
    </source>
</evidence>
<dbReference type="Gene3D" id="3.30.465.10">
    <property type="match status" value="1"/>
</dbReference>
<dbReference type="GO" id="GO:0071949">
    <property type="term" value="F:FAD binding"/>
    <property type="evidence" value="ECO:0007669"/>
    <property type="project" value="InterPro"/>
</dbReference>
<accession>A0AAU7G9U3</accession>
<dbReference type="Gene3D" id="3.30.43.10">
    <property type="entry name" value="Uridine Diphospho-n-acetylenolpyruvylglucosamine Reductase, domain 2"/>
    <property type="match status" value="1"/>
</dbReference>
<feature type="domain" description="FAD-binding PCMH-type" evidence="6">
    <location>
        <begin position="42"/>
        <end position="212"/>
    </location>
</feature>
<dbReference type="GO" id="GO:0016491">
    <property type="term" value="F:oxidoreductase activity"/>
    <property type="evidence" value="ECO:0007669"/>
    <property type="project" value="UniProtKB-KW"/>
</dbReference>
<dbReference type="InterPro" id="IPR036318">
    <property type="entry name" value="FAD-bd_PCMH-like_sf"/>
</dbReference>
<evidence type="ECO:0000256" key="3">
    <source>
        <dbReference type="ARBA" id="ARBA00022630"/>
    </source>
</evidence>
<dbReference type="PROSITE" id="PS00862">
    <property type="entry name" value="OX2_COVAL_FAD"/>
    <property type="match status" value="1"/>
</dbReference>
<comment type="cofactor">
    <cofactor evidence="1">
        <name>FAD</name>
        <dbReference type="ChEBI" id="CHEBI:57692"/>
    </cofactor>
</comment>
<name>A0AAU7G9U3_9MICO</name>
<dbReference type="EMBL" id="CP157390">
    <property type="protein sequence ID" value="XBM47030.1"/>
    <property type="molecule type" value="Genomic_DNA"/>
</dbReference>
<evidence type="ECO:0000256" key="1">
    <source>
        <dbReference type="ARBA" id="ARBA00001974"/>
    </source>
</evidence>
<keyword evidence="5" id="KW-0560">Oxidoreductase</keyword>
<comment type="similarity">
    <text evidence="2">Belongs to the oxygen-dependent FAD-linked oxidoreductase family.</text>
</comment>
<dbReference type="PANTHER" id="PTHR42973">
    <property type="entry name" value="BINDING OXIDOREDUCTASE, PUTATIVE (AFU_ORTHOLOGUE AFUA_1G17690)-RELATED"/>
    <property type="match status" value="1"/>
</dbReference>
<dbReference type="PROSITE" id="PS51387">
    <property type="entry name" value="FAD_PCMH"/>
    <property type="match status" value="1"/>
</dbReference>
<dbReference type="RefSeq" id="WP_348787006.1">
    <property type="nucleotide sequence ID" value="NZ_CP157390.1"/>
</dbReference>
<dbReference type="AlphaFoldDB" id="A0AAU7G9U3"/>
<keyword evidence="3" id="KW-0285">Flavoprotein</keyword>
<keyword evidence="4" id="KW-0274">FAD</keyword>
<proteinExistence type="inferred from homology"/>
<dbReference type="Pfam" id="PF01565">
    <property type="entry name" value="FAD_binding_4"/>
    <property type="match status" value="1"/>
</dbReference>
<dbReference type="InterPro" id="IPR050416">
    <property type="entry name" value="FAD-linked_Oxidoreductase"/>
</dbReference>